<comment type="caution">
    <text evidence="1">The sequence shown here is derived from an EMBL/GenBank/DDBJ whole genome shotgun (WGS) entry which is preliminary data.</text>
</comment>
<evidence type="ECO:0008006" key="3">
    <source>
        <dbReference type="Google" id="ProtNLM"/>
    </source>
</evidence>
<dbReference type="Pfam" id="PF11218">
    <property type="entry name" value="DUF3011"/>
    <property type="match status" value="2"/>
</dbReference>
<accession>A0A2K1PZH9</accession>
<dbReference type="InterPro" id="IPR021381">
    <property type="entry name" value="DUF3011"/>
</dbReference>
<reference evidence="1 2" key="1">
    <citation type="submission" date="2017-08" db="EMBL/GenBank/DDBJ databases">
        <title>Lysobacter sylvestris genome.</title>
        <authorList>
            <person name="Zhang D.-C."/>
            <person name="Albuquerque L."/>
            <person name="Franca L."/>
            <person name="Froufe H.J.C."/>
            <person name="Barroso C."/>
            <person name="Egas C."/>
            <person name="Da Costa M."/>
            <person name="Margesin R."/>
        </authorList>
    </citation>
    <scope>NUCLEOTIDE SEQUENCE [LARGE SCALE GENOMIC DNA]</scope>
    <source>
        <strain evidence="1 2">AM20-91</strain>
    </source>
</reference>
<dbReference type="AlphaFoldDB" id="A0A2K1PZH9"/>
<organism evidence="1 2">
    <name type="scientific">Solilutibacter silvestris</name>
    <dbReference type="NCBI Taxonomy" id="1645665"/>
    <lineage>
        <taxon>Bacteria</taxon>
        <taxon>Pseudomonadati</taxon>
        <taxon>Pseudomonadota</taxon>
        <taxon>Gammaproteobacteria</taxon>
        <taxon>Lysobacterales</taxon>
        <taxon>Lysobacteraceae</taxon>
        <taxon>Solilutibacter</taxon>
    </lineage>
</organism>
<protein>
    <recommendedName>
        <fullName evidence="3">DUF3011 domain-containing protein</fullName>
    </recommendedName>
</protein>
<gene>
    <name evidence="1" type="ORF">Lysil_2378</name>
</gene>
<keyword evidence="2" id="KW-1185">Reference proteome</keyword>
<evidence type="ECO:0000313" key="1">
    <source>
        <dbReference type="EMBL" id="PNS08202.1"/>
    </source>
</evidence>
<sequence length="321" mass="34581">MYFVLVIAMAGAAAASPEPRADWRSWFKRHPGDVVACDSKNGERVHCDADATKGVTLSLQRSKTECVRGRDWDIDANGIWVDHGCRADFKLGETAAAAGNAAAPAPAAKPAAPVLAPARSARRGLVVCESWQSRWAHCDADVTQTIRLARQRNNNDASCIRSQTWGTDATGIWVAGGCRGEFLVGEMPVAASPGRTIRCESNNGGRQSCSVDTGRGVALSRQLSNLACTRGKTWDYDEDGVWVTRGCRAIFTIDVDPAQAGQAVRCDSNHGKENICPLPAGARVRVQEQRSNTPCVEGKNWEVRSDGLHVSHGCRADFHVL</sequence>
<dbReference type="RefSeq" id="WP_103075816.1">
    <property type="nucleotide sequence ID" value="NZ_NPZB01000002.1"/>
</dbReference>
<evidence type="ECO:0000313" key="2">
    <source>
        <dbReference type="Proteomes" id="UP000236220"/>
    </source>
</evidence>
<dbReference type="Proteomes" id="UP000236220">
    <property type="component" value="Unassembled WGS sequence"/>
</dbReference>
<proteinExistence type="predicted"/>
<name>A0A2K1PZH9_9GAMM</name>
<dbReference type="OrthoDB" id="6052310at2"/>
<dbReference type="EMBL" id="NPZB01000002">
    <property type="protein sequence ID" value="PNS08202.1"/>
    <property type="molecule type" value="Genomic_DNA"/>
</dbReference>